<evidence type="ECO:0000313" key="1">
    <source>
        <dbReference type="EMBL" id="GIX88215.1"/>
    </source>
</evidence>
<dbReference type="InterPro" id="IPR035441">
    <property type="entry name" value="TFIIS/LEDGF_dom_sf"/>
</dbReference>
<accession>A0AAV4NV91</accession>
<dbReference type="SUPFAM" id="SSF47676">
    <property type="entry name" value="Conserved domain common to transcription factors TFIIS, elongin A, CRSP70"/>
    <property type="match status" value="1"/>
</dbReference>
<dbReference type="Gene3D" id="1.20.930.10">
    <property type="entry name" value="Conserved domain common to transcription factors TFIIS, elongin A, CRSP70"/>
    <property type="match status" value="1"/>
</dbReference>
<protein>
    <submittedName>
        <fullName evidence="1">Uncharacterized protein</fullName>
    </submittedName>
</protein>
<keyword evidence="2" id="KW-1185">Reference proteome</keyword>
<sequence length="140" mass="16240">MKQATLFFLKKWKNATIEDIQKYKCILNNKDETEEEILKALISLKKENPRKIYFLATGIDVILTDLKKHQSSRVSSEAHNLSNYWQLNKITSNQNVVDITRESPIKKCESFENDTKPIDQQIKSLRTTEPCILPVTCPNN</sequence>
<dbReference type="Proteomes" id="UP001054945">
    <property type="component" value="Unassembled WGS sequence"/>
</dbReference>
<dbReference type="AlphaFoldDB" id="A0AAV4NV91"/>
<dbReference type="EMBL" id="BPLR01003744">
    <property type="protein sequence ID" value="GIX88215.1"/>
    <property type="molecule type" value="Genomic_DNA"/>
</dbReference>
<comment type="caution">
    <text evidence="1">The sequence shown here is derived from an EMBL/GenBank/DDBJ whole genome shotgun (WGS) entry which is preliminary data.</text>
</comment>
<name>A0AAV4NV91_CAEEX</name>
<reference evidence="1 2" key="1">
    <citation type="submission" date="2021-06" db="EMBL/GenBank/DDBJ databases">
        <title>Caerostris extrusa draft genome.</title>
        <authorList>
            <person name="Kono N."/>
            <person name="Arakawa K."/>
        </authorList>
    </citation>
    <scope>NUCLEOTIDE SEQUENCE [LARGE SCALE GENOMIC DNA]</scope>
</reference>
<proteinExistence type="predicted"/>
<evidence type="ECO:0000313" key="2">
    <source>
        <dbReference type="Proteomes" id="UP001054945"/>
    </source>
</evidence>
<organism evidence="1 2">
    <name type="scientific">Caerostris extrusa</name>
    <name type="common">Bark spider</name>
    <name type="synonym">Caerostris bankana</name>
    <dbReference type="NCBI Taxonomy" id="172846"/>
    <lineage>
        <taxon>Eukaryota</taxon>
        <taxon>Metazoa</taxon>
        <taxon>Ecdysozoa</taxon>
        <taxon>Arthropoda</taxon>
        <taxon>Chelicerata</taxon>
        <taxon>Arachnida</taxon>
        <taxon>Araneae</taxon>
        <taxon>Araneomorphae</taxon>
        <taxon>Entelegynae</taxon>
        <taxon>Araneoidea</taxon>
        <taxon>Araneidae</taxon>
        <taxon>Caerostris</taxon>
    </lineage>
</organism>
<gene>
    <name evidence="1" type="primary">AVEN_3700_1</name>
    <name evidence="1" type="ORF">CEXT_38131</name>
</gene>